<name>A0ABW1WIE8_9HYPH</name>
<sequence length="615" mass="62184">MSRQVVATSRDDAFAADLTMTITAFAAGTYRFDRQSASLVGMKNQLDGLAQQLATGRTAETYGGLGAARTTSLSAHATISAQEGYLAAISSAETRVKLTSASLTQLKSLSDSTRSNLTGIIASRNETLPATTVQLASSNLSAAIDALNQQAGGVYVFSGRATDTAPVLSQQAILNGDPAAGLDGLKALIAEQKKADLGSGNGRLTQTASGTTIDLSEDASAEARANFGFSLLSAASSGSGALSATVTAGTKATVALSFTQQPADGAQVRVVVQLADGSQKTLDLTARAKEAASAAGTFAIGATKEETAANLKAALGGADIASVQSANPPGVAAAFSGGQEAKAKLSLTANPSVGDTVTLKLGMHDGTTRSITLTAAASADPTSATTFTIGATPEQTTANLSRSLSNALGQAANTDLSASSTARASLNFFEGSPAAGLSPRRVAADGNGYAETASNKTVIWYQGDTSADPRGTAAVQVGTSRTVEIGAQANEEAIRRSMAGIAAMAAESFTTTGETVDTERFRALSNRAGSLLTAGDGQQSLEELGTDFGLAASSMANAKSVANATKTTLESSLDGVDTVSTEEVAAKLLSLQTQLQASYKVTSILSEMSLVNYMR</sequence>
<dbReference type="Proteomes" id="UP001596237">
    <property type="component" value="Unassembled WGS sequence"/>
</dbReference>
<dbReference type="RefSeq" id="WP_246481927.1">
    <property type="nucleotide sequence ID" value="NZ_JBHSTT010000009.1"/>
</dbReference>
<keyword evidence="1" id="KW-0969">Cilium</keyword>
<evidence type="ECO:0000313" key="2">
    <source>
        <dbReference type="Proteomes" id="UP001596237"/>
    </source>
</evidence>
<proteinExistence type="predicted"/>
<dbReference type="SUPFAM" id="SSF64518">
    <property type="entry name" value="Phase 1 flagellin"/>
    <property type="match status" value="2"/>
</dbReference>
<reference evidence="2" key="1">
    <citation type="journal article" date="2019" name="Int. J. Syst. Evol. Microbiol.">
        <title>The Global Catalogue of Microorganisms (GCM) 10K type strain sequencing project: providing services to taxonomists for standard genome sequencing and annotation.</title>
        <authorList>
            <consortium name="The Broad Institute Genomics Platform"/>
            <consortium name="The Broad Institute Genome Sequencing Center for Infectious Disease"/>
            <person name="Wu L."/>
            <person name="Ma J."/>
        </authorList>
    </citation>
    <scope>NUCLEOTIDE SEQUENCE [LARGE SCALE GENOMIC DNA]</scope>
    <source>
        <strain evidence="2">CCUG 36916</strain>
    </source>
</reference>
<accession>A0ABW1WIE8</accession>
<comment type="caution">
    <text evidence="1">The sequence shown here is derived from an EMBL/GenBank/DDBJ whole genome shotgun (WGS) entry which is preliminary data.</text>
</comment>
<keyword evidence="1" id="KW-0966">Cell projection</keyword>
<organism evidence="1 2">
    <name type="scientific">Methylorubrum zatmanii</name>
    <dbReference type="NCBI Taxonomy" id="29429"/>
    <lineage>
        <taxon>Bacteria</taxon>
        <taxon>Pseudomonadati</taxon>
        <taxon>Pseudomonadota</taxon>
        <taxon>Alphaproteobacteria</taxon>
        <taxon>Hyphomicrobiales</taxon>
        <taxon>Methylobacteriaceae</taxon>
        <taxon>Methylorubrum</taxon>
    </lineage>
</organism>
<keyword evidence="1" id="KW-0282">Flagellum</keyword>
<keyword evidence="2" id="KW-1185">Reference proteome</keyword>
<dbReference type="EMBL" id="JBHSTT010000009">
    <property type="protein sequence ID" value="MFC6388343.1"/>
    <property type="molecule type" value="Genomic_DNA"/>
</dbReference>
<protein>
    <submittedName>
        <fullName evidence="1">Flagellin</fullName>
    </submittedName>
</protein>
<evidence type="ECO:0000313" key="1">
    <source>
        <dbReference type="EMBL" id="MFC6388343.1"/>
    </source>
</evidence>
<gene>
    <name evidence="1" type="ORF">ACFQDP_03070</name>
</gene>